<proteinExistence type="predicted"/>
<evidence type="ECO:0000313" key="2">
    <source>
        <dbReference type="Proteomes" id="UP000242310"/>
    </source>
</evidence>
<accession>A0A2P8H685</accession>
<keyword evidence="2" id="KW-1185">Reference proteome</keyword>
<dbReference type="RefSeq" id="WP_106589886.1">
    <property type="nucleotide sequence ID" value="NZ_PYAV01000018.1"/>
</dbReference>
<name>A0A2P8H685_9BACI</name>
<reference evidence="1 2" key="1">
    <citation type="submission" date="2018-03" db="EMBL/GenBank/DDBJ databases">
        <title>Genomic Encyclopedia of Type Strains, Phase III (KMG-III): the genomes of soil and plant-associated and newly described type strains.</title>
        <authorList>
            <person name="Whitman W."/>
        </authorList>
    </citation>
    <scope>NUCLEOTIDE SEQUENCE [LARGE SCALE GENOMIC DNA]</scope>
    <source>
        <strain evidence="1 2">CGMCC 1.07653</strain>
    </source>
</reference>
<protein>
    <recommendedName>
        <fullName evidence="3">Capsid family protein</fullName>
    </recommendedName>
</protein>
<evidence type="ECO:0008006" key="3">
    <source>
        <dbReference type="Google" id="ProtNLM"/>
    </source>
</evidence>
<gene>
    <name evidence="1" type="ORF">B0H94_11823</name>
</gene>
<sequence>MPEPINYAELYLQGLQQRFARSLRFNALYNTPNNQQIQWSGAKTVNIPRIDVTGMVDVTRDEIGSFTRQVENDFEPKVLEHDREFRTLIDPQDVDESNMAVTIANITRVFNDEQKIPEMDKYMASKLYAEFQDYGGEPDETEVTESNALELFDEYMQQMDDDEVPEEGRILYVTPAYYKTLKRAEELSRYIRVDENSGSVNRGMRSLDEVQIVRVPPSRMKTVYDFSRGAEADASAVQINMILVHPQSIISPMKYEFVSLDEPAAHTGGKYLYYERSYWDVFAIERKVPGIKFNVDAEPAE</sequence>
<dbReference type="EMBL" id="PYAV01000018">
    <property type="protein sequence ID" value="PSL41710.1"/>
    <property type="molecule type" value="Genomic_DNA"/>
</dbReference>
<dbReference type="Proteomes" id="UP000242310">
    <property type="component" value="Unassembled WGS sequence"/>
</dbReference>
<dbReference type="OrthoDB" id="9770443at2"/>
<evidence type="ECO:0000313" key="1">
    <source>
        <dbReference type="EMBL" id="PSL41710.1"/>
    </source>
</evidence>
<dbReference type="AlphaFoldDB" id="A0A2P8H685"/>
<organism evidence="1 2">
    <name type="scientific">Salsuginibacillus halophilus</name>
    <dbReference type="NCBI Taxonomy" id="517424"/>
    <lineage>
        <taxon>Bacteria</taxon>
        <taxon>Bacillati</taxon>
        <taxon>Bacillota</taxon>
        <taxon>Bacilli</taxon>
        <taxon>Bacillales</taxon>
        <taxon>Bacillaceae</taxon>
        <taxon>Salsuginibacillus</taxon>
    </lineage>
</organism>
<comment type="caution">
    <text evidence="1">The sequence shown here is derived from an EMBL/GenBank/DDBJ whole genome shotgun (WGS) entry which is preliminary data.</text>
</comment>